<dbReference type="RefSeq" id="WP_133768073.1">
    <property type="nucleotide sequence ID" value="NZ_SNZR01000011.1"/>
</dbReference>
<comment type="caution">
    <text evidence="1">The sequence shown here is derived from an EMBL/GenBank/DDBJ whole genome shotgun (WGS) entry which is preliminary data.</text>
</comment>
<sequence>MHIELELVDAFDGLTRILQVLRLSECRILGLDVTPAGTRFRAVLAMEADDERSLLVRNRLGGIIGVTVLRSDALNSVAAAA</sequence>
<dbReference type="AlphaFoldDB" id="A0A4V3DYL1"/>
<evidence type="ECO:0000313" key="2">
    <source>
        <dbReference type="Proteomes" id="UP000295122"/>
    </source>
</evidence>
<keyword evidence="2" id="KW-1185">Reference proteome</keyword>
<dbReference type="EMBL" id="SNZR01000011">
    <property type="protein sequence ID" value="TDR93039.1"/>
    <property type="molecule type" value="Genomic_DNA"/>
</dbReference>
<gene>
    <name evidence="1" type="ORF">EV668_0287</name>
</gene>
<dbReference type="Proteomes" id="UP000295122">
    <property type="component" value="Unassembled WGS sequence"/>
</dbReference>
<name>A0A4V3DYL1_9HYPH</name>
<protein>
    <submittedName>
        <fullName evidence="1">Uncharacterized protein</fullName>
    </submittedName>
</protein>
<organism evidence="1 2">
    <name type="scientific">Enterovirga rhinocerotis</name>
    <dbReference type="NCBI Taxonomy" id="1339210"/>
    <lineage>
        <taxon>Bacteria</taxon>
        <taxon>Pseudomonadati</taxon>
        <taxon>Pseudomonadota</taxon>
        <taxon>Alphaproteobacteria</taxon>
        <taxon>Hyphomicrobiales</taxon>
        <taxon>Methylobacteriaceae</taxon>
        <taxon>Enterovirga</taxon>
    </lineage>
</organism>
<proteinExistence type="predicted"/>
<accession>A0A4V3DYL1</accession>
<reference evidence="1 2" key="1">
    <citation type="submission" date="2019-03" db="EMBL/GenBank/DDBJ databases">
        <title>Genomic Encyclopedia of Type Strains, Phase IV (KMG-IV): sequencing the most valuable type-strain genomes for metagenomic binning, comparative biology and taxonomic classification.</title>
        <authorList>
            <person name="Goeker M."/>
        </authorList>
    </citation>
    <scope>NUCLEOTIDE SEQUENCE [LARGE SCALE GENOMIC DNA]</scope>
    <source>
        <strain evidence="1 2">DSM 25903</strain>
    </source>
</reference>
<evidence type="ECO:0000313" key="1">
    <source>
        <dbReference type="EMBL" id="TDR93039.1"/>
    </source>
</evidence>